<dbReference type="AlphaFoldDB" id="A0A4S2KDH1"/>
<evidence type="ECO:0000313" key="1">
    <source>
        <dbReference type="EMBL" id="TGZ45789.1"/>
    </source>
</evidence>
<protein>
    <submittedName>
        <fullName evidence="1">Uncharacterized protein</fullName>
    </submittedName>
</protein>
<dbReference type="EMBL" id="QBLH01003046">
    <property type="protein sequence ID" value="TGZ45789.1"/>
    <property type="molecule type" value="Genomic_DNA"/>
</dbReference>
<accession>A0A4S2KDH1</accession>
<proteinExistence type="predicted"/>
<name>A0A4S2KDH1_9HYME</name>
<organism evidence="1 2">
    <name type="scientific">Temnothorax longispinosus</name>
    <dbReference type="NCBI Taxonomy" id="300112"/>
    <lineage>
        <taxon>Eukaryota</taxon>
        <taxon>Metazoa</taxon>
        <taxon>Ecdysozoa</taxon>
        <taxon>Arthropoda</taxon>
        <taxon>Hexapoda</taxon>
        <taxon>Insecta</taxon>
        <taxon>Pterygota</taxon>
        <taxon>Neoptera</taxon>
        <taxon>Endopterygota</taxon>
        <taxon>Hymenoptera</taxon>
        <taxon>Apocrita</taxon>
        <taxon>Aculeata</taxon>
        <taxon>Formicoidea</taxon>
        <taxon>Formicidae</taxon>
        <taxon>Myrmicinae</taxon>
        <taxon>Temnothorax</taxon>
    </lineage>
</organism>
<dbReference type="Proteomes" id="UP000310200">
    <property type="component" value="Unassembled WGS sequence"/>
</dbReference>
<keyword evidence="2" id="KW-1185">Reference proteome</keyword>
<sequence>MNHPSVVVFATNVEQYLSSAIFTYRYTEVPLYSGTTSLKNPSHEMQKHLALDRPLLRRLLSGIVYGTRFTITRSRRTNIARMRSGVLSFCEKGSQRSGGNRTLSGYFFLEERSEIGFLFAALRRGASERISRRHLHMNFTGVRLKFLIKEPRYTVMRDDLMVGFLIKVTILLLKLGSVHIVRTVTGCVFNSTLPQTSTPRYLGSARDT</sequence>
<gene>
    <name evidence="1" type="ORF">DBV15_02634</name>
</gene>
<evidence type="ECO:0000313" key="2">
    <source>
        <dbReference type="Proteomes" id="UP000310200"/>
    </source>
</evidence>
<reference evidence="1 2" key="1">
    <citation type="journal article" date="2019" name="Philos. Trans. R. Soc. Lond., B, Biol. Sci.">
        <title>Ant behaviour and brain gene expression of defending hosts depend on the ecological success of the intruding social parasite.</title>
        <authorList>
            <person name="Kaur R."/>
            <person name="Stoldt M."/>
            <person name="Jongepier E."/>
            <person name="Feldmeyer B."/>
            <person name="Menzel F."/>
            <person name="Bornberg-Bauer E."/>
            <person name="Foitzik S."/>
        </authorList>
    </citation>
    <scope>NUCLEOTIDE SEQUENCE [LARGE SCALE GENOMIC DNA]</scope>
    <source>
        <tissue evidence="1">Whole body</tissue>
    </source>
</reference>
<comment type="caution">
    <text evidence="1">The sequence shown here is derived from an EMBL/GenBank/DDBJ whole genome shotgun (WGS) entry which is preliminary data.</text>
</comment>